<dbReference type="InterPro" id="IPR025337">
    <property type="entry name" value="Questin_oxidase-like"/>
</dbReference>
<dbReference type="AlphaFoldDB" id="A0A0P4RDL9"/>
<protein>
    <recommendedName>
        <fullName evidence="4">DUF4243 domain-containing protein</fullName>
    </recommendedName>
</protein>
<reference evidence="2 3" key="2">
    <citation type="journal article" date="2015" name="Stand. Genomic Sci.">
        <title>Draft genome sequence of marine-derived Streptomyces sp. TP-A0598, a producer of anti-MRSA antibiotic lydicamycins.</title>
        <authorList>
            <person name="Komaki H."/>
            <person name="Ichikawa N."/>
            <person name="Hosoyama A."/>
            <person name="Fujita N."/>
            <person name="Igarashi Y."/>
        </authorList>
    </citation>
    <scope>NUCLEOTIDE SEQUENCE [LARGE SCALE GENOMIC DNA]</scope>
    <source>
        <strain evidence="2 3">NBRC 110027</strain>
    </source>
</reference>
<dbReference type="EMBL" id="BBNO01000007">
    <property type="protein sequence ID" value="GAO10828.1"/>
    <property type="molecule type" value="Genomic_DNA"/>
</dbReference>
<dbReference type="Proteomes" id="UP000048965">
    <property type="component" value="Unassembled WGS sequence"/>
</dbReference>
<accession>A0A0P4RDL9</accession>
<dbReference type="GO" id="GO:0016491">
    <property type="term" value="F:oxidoreductase activity"/>
    <property type="evidence" value="ECO:0007669"/>
    <property type="project" value="UniProtKB-KW"/>
</dbReference>
<gene>
    <name evidence="2" type="ORF">TPA0598_07_05520</name>
</gene>
<reference evidence="3" key="1">
    <citation type="submission" date="2014-09" db="EMBL/GenBank/DDBJ databases">
        <title>Whole genome shotgun sequence of Streptomyces sp. NBRC 110027.</title>
        <authorList>
            <person name="Komaki H."/>
            <person name="Ichikawa N."/>
            <person name="Katano-Makiyama Y."/>
            <person name="Hosoyama A."/>
            <person name="Hashimoto M."/>
            <person name="Uohara A."/>
            <person name="Kitahashi Y."/>
            <person name="Ohji S."/>
            <person name="Kimura A."/>
            <person name="Yamazoe A."/>
            <person name="Igarashi Y."/>
            <person name="Fujita N."/>
        </authorList>
    </citation>
    <scope>NUCLEOTIDE SEQUENCE [LARGE SCALE GENOMIC DNA]</scope>
    <source>
        <strain evidence="3">NBRC 110027</strain>
    </source>
</reference>
<name>A0A0P4RDL9_9ACTN</name>
<dbReference type="OrthoDB" id="6396144at2"/>
<organism evidence="2 3">
    <name type="scientific">Streptomyces lydicamycinicus</name>
    <dbReference type="NCBI Taxonomy" id="1546107"/>
    <lineage>
        <taxon>Bacteria</taxon>
        <taxon>Bacillati</taxon>
        <taxon>Actinomycetota</taxon>
        <taxon>Actinomycetes</taxon>
        <taxon>Kitasatosporales</taxon>
        <taxon>Streptomycetaceae</taxon>
        <taxon>Streptomyces</taxon>
    </lineage>
</organism>
<keyword evidence="3" id="KW-1185">Reference proteome</keyword>
<keyword evidence="1" id="KW-0560">Oxidoreductase</keyword>
<sequence>MNDLDGALKYLSNSGPEFGPGVSNHGPMAAEALGQLGHSAAIGAWVSSYRKVLYEDTYGRFQEITHDNWRPALGNMRLLGDWTEFFRRELAGAAWTDVLARWWPRLLPGFAAGGGHGVIRTGHAVRMLKESTGPWRIEELARGLGYWAARYQELPEEPSTPRKRDLAQAWEAVPKLRSDQGMGMIFRIRLETVWLEPDFAPAVDSLLPEDDADRALSRLTRAAAGSYLTDEHKTPMAFVHALTTPAAVRLVLPSLPAELHWPSVAAAVRFSAAIRSAYGTGRREHHPEEPVQDYVTLAERALATEDPHAIKYVEACRREDRLSPDPSYAIAATDWVRRCETGSF</sequence>
<evidence type="ECO:0000313" key="2">
    <source>
        <dbReference type="EMBL" id="GAO10828.1"/>
    </source>
</evidence>
<proteinExistence type="predicted"/>
<comment type="caution">
    <text evidence="2">The sequence shown here is derived from an EMBL/GenBank/DDBJ whole genome shotgun (WGS) entry which is preliminary data.</text>
</comment>
<dbReference type="RefSeq" id="WP_052719041.1">
    <property type="nucleotide sequence ID" value="NZ_BBNO01000007.1"/>
</dbReference>
<evidence type="ECO:0008006" key="4">
    <source>
        <dbReference type="Google" id="ProtNLM"/>
    </source>
</evidence>
<evidence type="ECO:0000313" key="3">
    <source>
        <dbReference type="Proteomes" id="UP000048965"/>
    </source>
</evidence>
<dbReference type="Pfam" id="PF14027">
    <property type="entry name" value="Questin_oxidase"/>
    <property type="match status" value="1"/>
</dbReference>
<evidence type="ECO:0000256" key="1">
    <source>
        <dbReference type="ARBA" id="ARBA00023002"/>
    </source>
</evidence>